<keyword evidence="1" id="KW-0472">Membrane</keyword>
<dbReference type="InterPro" id="IPR008964">
    <property type="entry name" value="Invasin/intimin_cell_adhesion"/>
</dbReference>
<dbReference type="PROSITE" id="PS51257">
    <property type="entry name" value="PROKAR_LIPOPROTEIN"/>
    <property type="match status" value="1"/>
</dbReference>
<dbReference type="SMART" id="SM00635">
    <property type="entry name" value="BID_2"/>
    <property type="match status" value="4"/>
</dbReference>
<keyword evidence="1" id="KW-0812">Transmembrane</keyword>
<dbReference type="AlphaFoldDB" id="A0A1E5C9T8"/>
<sequence length="913" mass="101083">MNKVVNDKKEKIRLIISALCITFFILLVSGCKGDKTSVAQQAGDVEAIDDANEEAPFLEELRIEYNTKIKGDTETGLVSGFLNSFTATGYFTDGSTDDLTNSQYIKWSSSDQSVAFISSNGIVKGNNSGSTVITATYKDPRLDGYNLIDSTYDLEVLEKQVLSIEVKDQNAIAGVNKPFDMDIIFSDGSRVQTSSNLIDKGNLKIAKNQSAVGDAPTVSLDENNNLDLTNINQATNVPVLVYYGEQIPSGETPNDSLCEEKCVSFAFTLEVSEATLQSVNLSVNKPIIPAGIETLVTVKGTYTNGTTDDIDIDLEHIKAEYQDATDITDVIINKDGNGNVLFSSKTPGQVNLTYDNGDVSHTFLVEVTEAELQAITLDWVEQSEQTTSSYIVGLSKKIQATGKFSDESSSIVTSQVFWNTSDNIEVVRTNSKDLDQRFIKFKEYGQAFVKVAWKEIESDEFTFDISSAEIEALVIDIDKVKLSQGSSTKFSVTATYNNKQKADVTSVVGWDYKKPGSNKIINIENGYIYALEKGEVEISAFLNNFESEPKKLEVAEKELKKIFFKNSNIRIPSGITTKISVSGIYTDDSVGDVEDVIFVIENNGDNINVTEQNNSYLTATGEGDFTLQAKLRSNQHVATERMIISVEQASNLLLLVDETPMLRGERRKIEILVGFLNSNSMHQEHVSQRQIQVTGCADGGCIVFDERAQQLIAKKAGDFKITYCHKEMDSLCSSKTIKVKETSLLPQMTGAESLNYTNHQVYATITQNTWVDDGIKEFLNSRQYYLYLLVLDKGDDFGETFNNDQNDKKVRSVKIIDQSLLASNSGLESNPNPSSYIKFPCNVSAEQVGCNNNNTLSFGKETRGEFIFIFEVEQTYYSNENSTTTGGGELKKRISYFTDRFTIRDPLPGEFAN</sequence>
<name>A0A1E5C9T8_9GAMM</name>
<feature type="domain" description="BIG2" evidence="2">
    <location>
        <begin position="371"/>
        <end position="463"/>
    </location>
</feature>
<feature type="domain" description="BIG2" evidence="2">
    <location>
        <begin position="558"/>
        <end position="641"/>
    </location>
</feature>
<dbReference type="SUPFAM" id="SSF49373">
    <property type="entry name" value="Invasin/intimin cell-adhesion fragments"/>
    <property type="match status" value="1"/>
</dbReference>
<evidence type="ECO:0000256" key="1">
    <source>
        <dbReference type="SAM" id="Phobius"/>
    </source>
</evidence>
<evidence type="ECO:0000313" key="4">
    <source>
        <dbReference type="Proteomes" id="UP000095039"/>
    </source>
</evidence>
<dbReference type="Pfam" id="PF02368">
    <property type="entry name" value="Big_2"/>
    <property type="match status" value="1"/>
</dbReference>
<keyword evidence="4" id="KW-1185">Reference proteome</keyword>
<dbReference type="Gene3D" id="2.60.40.1080">
    <property type="match status" value="4"/>
</dbReference>
<dbReference type="Proteomes" id="UP000095039">
    <property type="component" value="Unassembled WGS sequence"/>
</dbReference>
<keyword evidence="1" id="KW-1133">Transmembrane helix</keyword>
<accession>A0A1E5C9T8</accession>
<dbReference type="RefSeq" id="WP_016962203.1">
    <property type="nucleotide sequence ID" value="NZ_AJWN02000040.1"/>
</dbReference>
<dbReference type="EMBL" id="AJWN02000040">
    <property type="protein sequence ID" value="OEE62245.1"/>
    <property type="molecule type" value="Genomic_DNA"/>
</dbReference>
<feature type="domain" description="BIG2" evidence="2">
    <location>
        <begin position="469"/>
        <end position="552"/>
    </location>
</feature>
<dbReference type="InterPro" id="IPR003343">
    <property type="entry name" value="Big_2"/>
</dbReference>
<comment type="caution">
    <text evidence="3">The sequence shown here is derived from an EMBL/GenBank/DDBJ whole genome shotgun (WGS) entry which is preliminary data.</text>
</comment>
<reference evidence="3 4" key="1">
    <citation type="journal article" date="2012" name="Science">
        <title>Ecological populations of bacteria act as socially cohesive units of antibiotic production and resistance.</title>
        <authorList>
            <person name="Cordero O.X."/>
            <person name="Wildschutte H."/>
            <person name="Kirkup B."/>
            <person name="Proehl S."/>
            <person name="Ngo L."/>
            <person name="Hussain F."/>
            <person name="Le Roux F."/>
            <person name="Mincer T."/>
            <person name="Polz M.F."/>
        </authorList>
    </citation>
    <scope>NUCLEOTIDE SEQUENCE [LARGE SCALE GENOMIC DNA]</scope>
    <source>
        <strain evidence="3 4">FF-454</strain>
    </source>
</reference>
<feature type="domain" description="BIG2" evidence="2">
    <location>
        <begin position="64"/>
        <end position="147"/>
    </location>
</feature>
<proteinExistence type="predicted"/>
<evidence type="ECO:0000313" key="3">
    <source>
        <dbReference type="EMBL" id="OEE62245.1"/>
    </source>
</evidence>
<evidence type="ECO:0000259" key="2">
    <source>
        <dbReference type="SMART" id="SM00635"/>
    </source>
</evidence>
<organism evidence="3 4">
    <name type="scientific">Enterovibrio norvegicus FF-454</name>
    <dbReference type="NCBI Taxonomy" id="1185651"/>
    <lineage>
        <taxon>Bacteria</taxon>
        <taxon>Pseudomonadati</taxon>
        <taxon>Pseudomonadota</taxon>
        <taxon>Gammaproteobacteria</taxon>
        <taxon>Vibrionales</taxon>
        <taxon>Vibrionaceae</taxon>
        <taxon>Enterovibrio</taxon>
    </lineage>
</organism>
<feature type="transmembrane region" description="Helical" evidence="1">
    <location>
        <begin position="12"/>
        <end position="30"/>
    </location>
</feature>
<protein>
    <recommendedName>
        <fullName evidence="2">BIG2 domain-containing protein</fullName>
    </recommendedName>
</protein>
<gene>
    <name evidence="3" type="ORF">A1OK_01685</name>
</gene>